<feature type="region of interest" description="Disordered" evidence="1">
    <location>
        <begin position="95"/>
        <end position="126"/>
    </location>
</feature>
<evidence type="ECO:0000259" key="2">
    <source>
        <dbReference type="PROSITE" id="PS50011"/>
    </source>
</evidence>
<dbReference type="GO" id="GO:0005524">
    <property type="term" value="F:ATP binding"/>
    <property type="evidence" value="ECO:0007669"/>
    <property type="project" value="InterPro"/>
</dbReference>
<dbReference type="EMBL" id="CP090893">
    <property type="protein sequence ID" value="ULU00668.1"/>
    <property type="molecule type" value="Genomic_DNA"/>
</dbReference>
<dbReference type="Gene3D" id="1.10.510.10">
    <property type="entry name" value="Transferase(Phosphotransferase) domain 1"/>
    <property type="match status" value="1"/>
</dbReference>
<gene>
    <name evidence="3" type="ORF">L3Y34_001248</name>
</gene>
<dbReference type="InterPro" id="IPR011009">
    <property type="entry name" value="Kinase-like_dom_sf"/>
</dbReference>
<feature type="compositionally biased region" description="Low complexity" evidence="1">
    <location>
        <begin position="861"/>
        <end position="880"/>
    </location>
</feature>
<evidence type="ECO:0000313" key="3">
    <source>
        <dbReference type="EMBL" id="ULU00668.1"/>
    </source>
</evidence>
<feature type="compositionally biased region" description="Polar residues" evidence="1">
    <location>
        <begin position="735"/>
        <end position="756"/>
    </location>
</feature>
<dbReference type="InterPro" id="IPR000719">
    <property type="entry name" value="Prot_kinase_dom"/>
</dbReference>
<organism evidence="3 4">
    <name type="scientific">Caenorhabditis briggsae</name>
    <dbReference type="NCBI Taxonomy" id="6238"/>
    <lineage>
        <taxon>Eukaryota</taxon>
        <taxon>Metazoa</taxon>
        <taxon>Ecdysozoa</taxon>
        <taxon>Nematoda</taxon>
        <taxon>Chromadorea</taxon>
        <taxon>Rhabditida</taxon>
        <taxon>Rhabditina</taxon>
        <taxon>Rhabditomorpha</taxon>
        <taxon>Rhabditoidea</taxon>
        <taxon>Rhabditidae</taxon>
        <taxon>Peloderinae</taxon>
        <taxon>Caenorhabditis</taxon>
    </lineage>
</organism>
<feature type="compositionally biased region" description="Low complexity" evidence="1">
    <location>
        <begin position="158"/>
        <end position="167"/>
    </location>
</feature>
<feature type="compositionally biased region" description="Low complexity" evidence="1">
    <location>
        <begin position="272"/>
        <end position="284"/>
    </location>
</feature>
<feature type="compositionally biased region" description="Basic and acidic residues" evidence="1">
    <location>
        <begin position="958"/>
        <end position="978"/>
    </location>
</feature>
<evidence type="ECO:0000256" key="1">
    <source>
        <dbReference type="SAM" id="MobiDB-lite"/>
    </source>
</evidence>
<dbReference type="GO" id="GO:0004672">
    <property type="term" value="F:protein kinase activity"/>
    <property type="evidence" value="ECO:0007669"/>
    <property type="project" value="InterPro"/>
</dbReference>
<feature type="region of interest" description="Disordered" evidence="1">
    <location>
        <begin position="147"/>
        <end position="203"/>
    </location>
</feature>
<dbReference type="SUPFAM" id="SSF56112">
    <property type="entry name" value="Protein kinase-like (PK-like)"/>
    <property type="match status" value="1"/>
</dbReference>
<evidence type="ECO:0000313" key="4">
    <source>
        <dbReference type="Proteomes" id="UP000827892"/>
    </source>
</evidence>
<feature type="region of interest" description="Disordered" evidence="1">
    <location>
        <begin position="958"/>
        <end position="987"/>
    </location>
</feature>
<feature type="compositionally biased region" description="Low complexity" evidence="1">
    <location>
        <begin position="99"/>
        <end position="112"/>
    </location>
</feature>
<feature type="compositionally biased region" description="Polar residues" evidence="1">
    <location>
        <begin position="789"/>
        <end position="799"/>
    </location>
</feature>
<dbReference type="PROSITE" id="PS50011">
    <property type="entry name" value="PROTEIN_KINASE_DOM"/>
    <property type="match status" value="1"/>
</dbReference>
<dbReference type="AlphaFoldDB" id="A0AAE9DBJ1"/>
<reference evidence="3 4" key="1">
    <citation type="submission" date="2022-05" db="EMBL/GenBank/DDBJ databases">
        <title>Chromosome-level reference genomes for two strains of Caenorhabditis briggsae: an improved platform for comparative genomics.</title>
        <authorList>
            <person name="Stevens L."/>
            <person name="Andersen E.C."/>
        </authorList>
    </citation>
    <scope>NUCLEOTIDE SEQUENCE [LARGE SCALE GENOMIC DNA]</scope>
    <source>
        <strain evidence="3">QX1410_ONT</strain>
        <tissue evidence="3">Whole-organism</tissue>
    </source>
</reference>
<proteinExistence type="predicted"/>
<protein>
    <recommendedName>
        <fullName evidence="2">Protein kinase domain-containing protein</fullName>
    </recommendedName>
</protein>
<feature type="compositionally biased region" description="Polar residues" evidence="1">
    <location>
        <begin position="251"/>
        <end position="271"/>
    </location>
</feature>
<feature type="region of interest" description="Disordered" evidence="1">
    <location>
        <begin position="690"/>
        <end position="838"/>
    </location>
</feature>
<dbReference type="OMA" id="ELIESHW"/>
<feature type="domain" description="Protein kinase" evidence="2">
    <location>
        <begin position="382"/>
        <end position="646"/>
    </location>
</feature>
<dbReference type="FunFam" id="1.10.510.10:FF:002017">
    <property type="entry name" value="Protein CBG18064"/>
    <property type="match status" value="1"/>
</dbReference>
<dbReference type="Proteomes" id="UP000827892">
    <property type="component" value="Chromosome III"/>
</dbReference>
<dbReference type="PROSITE" id="PS50270">
    <property type="entry name" value="NGF_2"/>
    <property type="match status" value="1"/>
</dbReference>
<feature type="region of interest" description="Disordered" evidence="1">
    <location>
        <begin position="219"/>
        <end position="284"/>
    </location>
</feature>
<name>A0AAE9DBJ1_CAEBR</name>
<accession>A0AAE9DBJ1</accession>
<feature type="compositionally biased region" description="Acidic residues" evidence="1">
    <location>
        <begin position="231"/>
        <end position="245"/>
    </location>
</feature>
<sequence length="987" mass="112808">MTKCQLSPGRQLIVIGIMDFPFEYVERICDYPSFDHHQVSKQVQDKSVDPKSREYVISEEEELSGEAARADVVDEKEKALIEEIRRLESKRKPLKVPVSSGCSSSDSENWDSVGDTSDTDVIDGIFPNDDMRMKKFKIMRTCCCTDSERNSNTDQTISTSSSSTSTSSEDDVQVTEEQTTSIVKDKYVSSDETTSSSDDEMDIDDEIEYWEDVLQKMEKAEDRRGAKIPDDDSEEDSDDDLDSMFDDTKSQTKTSTNSCEATAMEPTSVQPSTPLSSDSSTTSASSEIILTDSLIISSSDPDMDVNENDLEKFNWQSDDLYESSDTDSEIERGLDQLDQAMLAVESTFSNAAVLGENTQFMNEKLLHFQVTLPEILETKKRYEMMEEQGQKAITDISKQLWLVQQLGSGCMHSAKLVNRKNPEHLQLQKNLDKERRLLYELAPELSKPSHIARLVDAGFDSDFKYLIYEDLGMDLLTLCEEFGPELNSATVFLITHFSFNAIKELHSFDVIQCDIRPSSFSVLQHPFNVKITDYSRCIKKKPPMKTPDDVKPDSFTPRVFHRKDAEFDQFVDFEAWIYTMVYLFTSTRLPWFQDPENMLEMKEHLFNDPSDFVYDGCSEAVPMAATLIANNKMSYETFLENMNLFFSVDVMQYPDKCQPRLWSLKELEGIKKNGNLESDEENEIELIESHWNPADESVSEEDSDADEKSKNGKEETAKRSKMEKKKTSLKEDKTQQMSMTMSEVSNTEQWSEASSTNEKRSKPEKKNSGPQKRSPPKRGVAGQWMMMEPTSTEQMSMPSNMPRCKIQNSDEPISKPEKKKKKENAKTPPPVAVNIKEKKRPLVTREFLYEMQKDINETDFSISSESSATSFSSWTSSSWTSDDDGDVKKVYKWSQKSDGQSDVDFFEDLNSEEVETHNKYEDLRALCYKERIYEKNNSDIEPLSDIDSDEKEALVNEIEKQIDPKKREEAQLKEKTQDEPVSGKSPN</sequence>
<feature type="compositionally biased region" description="Basic and acidic residues" evidence="1">
    <location>
        <begin position="757"/>
        <end position="767"/>
    </location>
</feature>
<feature type="compositionally biased region" description="Basic and acidic residues" evidence="1">
    <location>
        <begin position="219"/>
        <end position="230"/>
    </location>
</feature>
<feature type="compositionally biased region" description="Basic and acidic residues" evidence="1">
    <location>
        <begin position="706"/>
        <end position="734"/>
    </location>
</feature>
<feature type="region of interest" description="Disordered" evidence="1">
    <location>
        <begin position="861"/>
        <end position="885"/>
    </location>
</feature>